<dbReference type="PANTHER" id="PTHR38009">
    <property type="entry name" value="CONSERVED HYPOTHETICAL PHAGE TAIL PROTEIN"/>
    <property type="match status" value="1"/>
</dbReference>
<dbReference type="EMBL" id="QRGA01000010">
    <property type="protein sequence ID" value="RDU97346.1"/>
    <property type="molecule type" value="Genomic_DNA"/>
</dbReference>
<organism evidence="1 2">
    <name type="scientific">Trinickia dinghuensis</name>
    <dbReference type="NCBI Taxonomy" id="2291023"/>
    <lineage>
        <taxon>Bacteria</taxon>
        <taxon>Pseudomonadati</taxon>
        <taxon>Pseudomonadota</taxon>
        <taxon>Betaproteobacteria</taxon>
        <taxon>Burkholderiales</taxon>
        <taxon>Burkholderiaceae</taxon>
        <taxon>Trinickia</taxon>
    </lineage>
</organism>
<gene>
    <name evidence="1" type="ORF">DWV00_19145</name>
</gene>
<comment type="caution">
    <text evidence="1">The sequence shown here is derived from an EMBL/GenBank/DDBJ whole genome shotgun (WGS) entry which is preliminary data.</text>
</comment>
<name>A0A3D8JXH5_9BURK</name>
<dbReference type="AlphaFoldDB" id="A0A3D8JXH5"/>
<dbReference type="Pfam" id="PF06841">
    <property type="entry name" value="Phage_T4_gp19"/>
    <property type="match status" value="1"/>
</dbReference>
<dbReference type="InterPro" id="IPR010667">
    <property type="entry name" value="Phage_T4_Gp19"/>
</dbReference>
<proteinExistence type="predicted"/>
<dbReference type="OrthoDB" id="9799891at2"/>
<evidence type="ECO:0000313" key="2">
    <source>
        <dbReference type="Proteomes" id="UP000256838"/>
    </source>
</evidence>
<keyword evidence="2" id="KW-1185">Reference proteome</keyword>
<accession>A0A3D8JXH5</accession>
<sequence length="148" mass="15820">MPIGLPSSSNPFLGFWFSVTIPNVTTLAFAEAALSDISVSTTNYREGTDDLGVRTLSGLVSYGNVTLSKGLTSSLELYQWVNSVGDRGGANVRRNISIALTDGKKTLANWNLIDAMPVGYQTSAMNAANTEVVIETLVLSIGRMERTV</sequence>
<protein>
    <submittedName>
        <fullName evidence="1">Phage tail protein</fullName>
    </submittedName>
</protein>
<evidence type="ECO:0000313" key="1">
    <source>
        <dbReference type="EMBL" id="RDU97346.1"/>
    </source>
</evidence>
<dbReference type="Proteomes" id="UP000256838">
    <property type="component" value="Unassembled WGS sequence"/>
</dbReference>
<reference evidence="1 2" key="1">
    <citation type="submission" date="2018-08" db="EMBL/GenBank/DDBJ databases">
        <title>Paraburkholderia sp. DHOM06 isolated from forest soil.</title>
        <authorList>
            <person name="Gao Z.-H."/>
            <person name="Qiu L.-H."/>
        </authorList>
    </citation>
    <scope>NUCLEOTIDE SEQUENCE [LARGE SCALE GENOMIC DNA]</scope>
    <source>
        <strain evidence="1 2">DHOM06</strain>
    </source>
</reference>
<dbReference type="GO" id="GO:0005198">
    <property type="term" value="F:structural molecule activity"/>
    <property type="evidence" value="ECO:0007669"/>
    <property type="project" value="InterPro"/>
</dbReference>
<dbReference type="NCBIfam" id="TIGR02241">
    <property type="entry name" value="conserved hypothetical phage tail region protein"/>
    <property type="match status" value="1"/>
</dbReference>
<dbReference type="PANTHER" id="PTHR38009:SF1">
    <property type="entry name" value="CONSERVED HYPOTHETICAL PHAGE TAIL PROTEIN"/>
    <property type="match status" value="1"/>
</dbReference>
<dbReference type="InterPro" id="IPR011747">
    <property type="entry name" value="CHP02241"/>
</dbReference>
<dbReference type="RefSeq" id="WP_115535157.1">
    <property type="nucleotide sequence ID" value="NZ_QRGA01000010.1"/>
</dbReference>